<dbReference type="RefSeq" id="WP_129061335.1">
    <property type="nucleotide sequence ID" value="NZ_NXIE01000002.1"/>
</dbReference>
<dbReference type="PANTHER" id="PTHR34773:SF1">
    <property type="entry name" value="FLAGELLAR SECRETION CHAPERONE FLIS"/>
    <property type="match status" value="1"/>
</dbReference>
<dbReference type="PIRSF" id="PIRSF039090">
    <property type="entry name" value="Flis"/>
    <property type="match status" value="1"/>
</dbReference>
<dbReference type="SUPFAM" id="SSF101116">
    <property type="entry name" value="Flagellar export chaperone FliS"/>
    <property type="match status" value="1"/>
</dbReference>
<reference evidence="6 7" key="1">
    <citation type="submission" date="2017-09" db="EMBL/GenBank/DDBJ databases">
        <title>Genomics of the genus Arcobacter.</title>
        <authorList>
            <person name="Perez-Cataluna A."/>
            <person name="Figueras M.J."/>
            <person name="Salas-Masso N."/>
        </authorList>
    </citation>
    <scope>NUCLEOTIDE SEQUENCE [LARGE SCALE GENOMIC DNA]</scope>
    <source>
        <strain evidence="6 7">F156-34</strain>
    </source>
</reference>
<keyword evidence="4" id="KW-1005">Bacterial flagellum biogenesis</keyword>
<keyword evidence="3" id="KW-0963">Cytoplasm</keyword>
<dbReference type="GO" id="GO:0071973">
    <property type="term" value="P:bacterial-type flagellum-dependent cell motility"/>
    <property type="evidence" value="ECO:0007669"/>
    <property type="project" value="TreeGrafter"/>
</dbReference>
<dbReference type="EMBL" id="NXIE01000002">
    <property type="protein sequence ID" value="RXK13513.1"/>
    <property type="molecule type" value="Genomic_DNA"/>
</dbReference>
<dbReference type="GO" id="GO:0005829">
    <property type="term" value="C:cytosol"/>
    <property type="evidence" value="ECO:0007669"/>
    <property type="project" value="UniProtKB-SubCell"/>
</dbReference>
<evidence type="ECO:0000256" key="5">
    <source>
        <dbReference type="ARBA" id="ARBA00023186"/>
    </source>
</evidence>
<evidence type="ECO:0000256" key="2">
    <source>
        <dbReference type="ARBA" id="ARBA00008787"/>
    </source>
</evidence>
<proteinExistence type="inferred from homology"/>
<name>A0A4Q1AUS1_9BACT</name>
<dbReference type="GO" id="GO:0044780">
    <property type="term" value="P:bacterial-type flagellum assembly"/>
    <property type="evidence" value="ECO:0007669"/>
    <property type="project" value="InterPro"/>
</dbReference>
<dbReference type="Proteomes" id="UP000289718">
    <property type="component" value="Unassembled WGS sequence"/>
</dbReference>
<dbReference type="Gene3D" id="1.20.120.340">
    <property type="entry name" value="Flagellar protein FliS"/>
    <property type="match status" value="1"/>
</dbReference>
<comment type="similarity">
    <text evidence="2">Belongs to the FliS family.</text>
</comment>
<accession>A0A4Q1AUS1</accession>
<keyword evidence="5" id="KW-0143">Chaperone</keyword>
<comment type="subcellular location">
    <subcellularLocation>
        <location evidence="1">Cytoplasm</location>
        <location evidence="1">Cytosol</location>
    </subcellularLocation>
</comment>
<evidence type="ECO:0000256" key="1">
    <source>
        <dbReference type="ARBA" id="ARBA00004514"/>
    </source>
</evidence>
<dbReference type="InterPro" id="IPR003713">
    <property type="entry name" value="FliS"/>
</dbReference>
<dbReference type="InterPro" id="IPR036584">
    <property type="entry name" value="FliS_sf"/>
</dbReference>
<evidence type="ECO:0000256" key="3">
    <source>
        <dbReference type="ARBA" id="ARBA00022490"/>
    </source>
</evidence>
<dbReference type="OrthoDB" id="5343669at2"/>
<keyword evidence="6" id="KW-0969">Cilium</keyword>
<comment type="caution">
    <text evidence="6">The sequence shown here is derived from an EMBL/GenBank/DDBJ whole genome shotgun (WGS) entry which is preliminary data.</text>
</comment>
<dbReference type="PANTHER" id="PTHR34773">
    <property type="entry name" value="FLAGELLAR SECRETION CHAPERONE FLIS"/>
    <property type="match status" value="1"/>
</dbReference>
<dbReference type="CDD" id="cd16098">
    <property type="entry name" value="FliS"/>
    <property type="match status" value="1"/>
</dbReference>
<keyword evidence="6" id="KW-0966">Cell projection</keyword>
<protein>
    <submittedName>
        <fullName evidence="6">Flagellar protein FliS</fullName>
    </submittedName>
</protein>
<dbReference type="NCBIfam" id="TIGR00208">
    <property type="entry name" value="fliS"/>
    <property type="match status" value="1"/>
</dbReference>
<gene>
    <name evidence="6" type="ORF">CP965_06835</name>
</gene>
<evidence type="ECO:0000256" key="4">
    <source>
        <dbReference type="ARBA" id="ARBA00022795"/>
    </source>
</evidence>
<dbReference type="Pfam" id="PF02561">
    <property type="entry name" value="FliS"/>
    <property type="match status" value="1"/>
</dbReference>
<evidence type="ECO:0000313" key="7">
    <source>
        <dbReference type="Proteomes" id="UP000289718"/>
    </source>
</evidence>
<organism evidence="6 7">
    <name type="scientific">Halarcobacter mediterraneus</name>
    <dbReference type="NCBI Taxonomy" id="2023153"/>
    <lineage>
        <taxon>Bacteria</taxon>
        <taxon>Pseudomonadati</taxon>
        <taxon>Campylobacterota</taxon>
        <taxon>Epsilonproteobacteria</taxon>
        <taxon>Campylobacterales</taxon>
        <taxon>Arcobacteraceae</taxon>
        <taxon>Halarcobacter</taxon>
    </lineage>
</organism>
<evidence type="ECO:0000313" key="6">
    <source>
        <dbReference type="EMBL" id="RXK13513.1"/>
    </source>
</evidence>
<dbReference type="AlphaFoldDB" id="A0A4Q1AUS1"/>
<keyword evidence="7" id="KW-1185">Reference proteome</keyword>
<sequence>MGIEAYQQHNAVSNDPYKLVLKLYEGTLKYLSFVKEAMEIGDIEAKFSNINKAVAIFDELRNVLDFDNGGDVSYYLDGLYLYQIETLFSAGVDDNINAVDQVMKVVQGLIDAWKDETGL</sequence>
<keyword evidence="6" id="KW-0282">Flagellum</keyword>